<sequence>SSPSSVAPAEPATTGDAQSVDDPPSARFTWTIDNFSRLNTKKLYSDVFVVGGYRWRILIFPKGNNVDHLSMYLDVADSGTLPYGWSRYAQFSLTVVNQLQQKCSIRKGSCSSFRGVRDHALSRILVVLVLELCSRSLFLGDNICLVMWYARQLISEIALVDEFVY</sequence>
<dbReference type="PANTHER" id="PTHR46236">
    <property type="entry name" value="TRAF-LIKE SUPERFAMILY PROTEIN"/>
    <property type="match status" value="1"/>
</dbReference>
<feature type="domain" description="MATH" evidence="3">
    <location>
        <begin position="25"/>
        <end position="165"/>
    </location>
</feature>
<dbReference type="CDD" id="cd00121">
    <property type="entry name" value="MATH"/>
    <property type="match status" value="1"/>
</dbReference>
<evidence type="ECO:0000259" key="3">
    <source>
        <dbReference type="PROSITE" id="PS50144"/>
    </source>
</evidence>
<dbReference type="EMBL" id="CAMGYJ010000007">
    <property type="protein sequence ID" value="CAI0442336.1"/>
    <property type="molecule type" value="Genomic_DNA"/>
</dbReference>
<evidence type="ECO:0000313" key="4">
    <source>
        <dbReference type="EMBL" id="CAI0442336.1"/>
    </source>
</evidence>
<accession>A0AAV0M7V1</accession>
<evidence type="ECO:0000256" key="1">
    <source>
        <dbReference type="ARBA" id="ARBA00023054"/>
    </source>
</evidence>
<dbReference type="InterPro" id="IPR002083">
    <property type="entry name" value="MATH/TRAF_dom"/>
</dbReference>
<dbReference type="PANTHER" id="PTHR46236:SF35">
    <property type="entry name" value="MATH DOMAIN-CONTAINING PROTEIN"/>
    <property type="match status" value="1"/>
</dbReference>
<dbReference type="InterPro" id="IPR050804">
    <property type="entry name" value="MCC"/>
</dbReference>
<proteinExistence type="predicted"/>
<comment type="caution">
    <text evidence="4">The sequence shown here is derived from an EMBL/GenBank/DDBJ whole genome shotgun (WGS) entry which is preliminary data.</text>
</comment>
<dbReference type="Proteomes" id="UP001154282">
    <property type="component" value="Unassembled WGS sequence"/>
</dbReference>
<feature type="region of interest" description="Disordered" evidence="2">
    <location>
        <begin position="1"/>
        <end position="22"/>
    </location>
</feature>
<dbReference type="SUPFAM" id="SSF49599">
    <property type="entry name" value="TRAF domain-like"/>
    <property type="match status" value="1"/>
</dbReference>
<dbReference type="Gene3D" id="2.60.210.10">
    <property type="entry name" value="Apoptosis, Tumor Necrosis Factor Receptor Associated Protein 2, Chain A"/>
    <property type="match status" value="1"/>
</dbReference>
<name>A0AAV0M7V1_9ROSI</name>
<feature type="compositionally biased region" description="Low complexity" evidence="2">
    <location>
        <begin position="1"/>
        <end position="12"/>
    </location>
</feature>
<organism evidence="4 5">
    <name type="scientific">Linum tenue</name>
    <dbReference type="NCBI Taxonomy" id="586396"/>
    <lineage>
        <taxon>Eukaryota</taxon>
        <taxon>Viridiplantae</taxon>
        <taxon>Streptophyta</taxon>
        <taxon>Embryophyta</taxon>
        <taxon>Tracheophyta</taxon>
        <taxon>Spermatophyta</taxon>
        <taxon>Magnoliopsida</taxon>
        <taxon>eudicotyledons</taxon>
        <taxon>Gunneridae</taxon>
        <taxon>Pentapetalae</taxon>
        <taxon>rosids</taxon>
        <taxon>fabids</taxon>
        <taxon>Malpighiales</taxon>
        <taxon>Linaceae</taxon>
        <taxon>Linum</taxon>
    </lineage>
</organism>
<dbReference type="AlphaFoldDB" id="A0AAV0M7V1"/>
<keyword evidence="1" id="KW-0175">Coiled coil</keyword>
<protein>
    <recommendedName>
        <fullName evidence="3">MATH domain-containing protein</fullName>
    </recommendedName>
</protein>
<evidence type="ECO:0000256" key="2">
    <source>
        <dbReference type="SAM" id="MobiDB-lite"/>
    </source>
</evidence>
<gene>
    <name evidence="4" type="ORF">LITE_LOCUS27224</name>
</gene>
<dbReference type="PROSITE" id="PS50144">
    <property type="entry name" value="MATH"/>
    <property type="match status" value="1"/>
</dbReference>
<reference evidence="4" key="1">
    <citation type="submission" date="2022-08" db="EMBL/GenBank/DDBJ databases">
        <authorList>
            <person name="Gutierrez-Valencia J."/>
        </authorList>
    </citation>
    <scope>NUCLEOTIDE SEQUENCE</scope>
</reference>
<feature type="non-terminal residue" evidence="4">
    <location>
        <position position="1"/>
    </location>
</feature>
<dbReference type="Pfam" id="PF22486">
    <property type="entry name" value="MATH_2"/>
    <property type="match status" value="1"/>
</dbReference>
<dbReference type="SMART" id="SM00061">
    <property type="entry name" value="MATH"/>
    <property type="match status" value="1"/>
</dbReference>
<dbReference type="InterPro" id="IPR008974">
    <property type="entry name" value="TRAF-like"/>
</dbReference>
<keyword evidence="5" id="KW-1185">Reference proteome</keyword>
<evidence type="ECO:0000313" key="5">
    <source>
        <dbReference type="Proteomes" id="UP001154282"/>
    </source>
</evidence>